<dbReference type="EMBL" id="MCGR01000131">
    <property type="protein sequence ID" value="ORY42710.1"/>
    <property type="molecule type" value="Genomic_DNA"/>
</dbReference>
<proteinExistence type="predicted"/>
<sequence>MPCPSLPTELVTQIICEAAIELPTGETFQRNKDLRSFSLVSSQWRAIAQAELIRQPTVGTLRCIRKLIQKERSLRKKMKHLRFFPRGDKDTPLEEALSELLWAGSVDLDSVSICYRKLYQRNCPLLLMCCDTCLNLTSLSISHAELKVPAEDDWRVVHFPHLHTLDLRRIIIATEDDDHYMWKLNDRASEILLPLGRKRLTPSLRTLRISASGIGSLNIGDFVELADQITHLSLGVVWDDAFLEPKLLDKFTALETLEVDWPLDRGIPFYVVKDSGSPLKTLRIRDRHNRPPTQSEWAELDFEKYTHLEWTPEPETLGKGSSHRAGTTADQDDSEEEDEDEEDEDEGEAEEDYLRLERLESIAGVLCFFLRDFSELHTLVLPLKFGPALADLDASANFNYYQIPRLVTLCEELGIEIKIEERHWETDLAYKQFSKA</sequence>
<feature type="compositionally biased region" description="Acidic residues" evidence="1">
    <location>
        <begin position="330"/>
        <end position="351"/>
    </location>
</feature>
<reference evidence="2 3" key="1">
    <citation type="submission" date="2016-07" db="EMBL/GenBank/DDBJ databases">
        <title>Pervasive Adenine N6-methylation of Active Genes in Fungi.</title>
        <authorList>
            <consortium name="DOE Joint Genome Institute"/>
            <person name="Mondo S.J."/>
            <person name="Dannebaum R.O."/>
            <person name="Kuo R.C."/>
            <person name="Labutti K."/>
            <person name="Haridas S."/>
            <person name="Kuo A."/>
            <person name="Salamov A."/>
            <person name="Ahrendt S.R."/>
            <person name="Lipzen A."/>
            <person name="Sullivan W."/>
            <person name="Andreopoulos W.B."/>
            <person name="Clum A."/>
            <person name="Lindquist E."/>
            <person name="Daum C."/>
            <person name="Ramamoorthy G.K."/>
            <person name="Gryganskyi A."/>
            <person name="Culley D."/>
            <person name="Magnuson J.K."/>
            <person name="James T.Y."/>
            <person name="O'Malley M.A."/>
            <person name="Stajich J.E."/>
            <person name="Spatafora J.W."/>
            <person name="Visel A."/>
            <person name="Grigoriev I.V."/>
        </authorList>
    </citation>
    <scope>NUCLEOTIDE SEQUENCE [LARGE SCALE GENOMIC DNA]</scope>
    <source>
        <strain evidence="2 3">62-1032</strain>
    </source>
</reference>
<dbReference type="AlphaFoldDB" id="A0A1Y2C6P0"/>
<dbReference type="Proteomes" id="UP000193467">
    <property type="component" value="Unassembled WGS sequence"/>
</dbReference>
<dbReference type="InterPro" id="IPR032675">
    <property type="entry name" value="LRR_dom_sf"/>
</dbReference>
<dbReference type="Gene3D" id="3.80.10.10">
    <property type="entry name" value="Ribonuclease Inhibitor"/>
    <property type="match status" value="1"/>
</dbReference>
<gene>
    <name evidence="2" type="ORF">BCR35DRAFT_356381</name>
</gene>
<accession>A0A1Y2C6P0</accession>
<dbReference type="SUPFAM" id="SSF52058">
    <property type="entry name" value="L domain-like"/>
    <property type="match status" value="1"/>
</dbReference>
<protein>
    <submittedName>
        <fullName evidence="2">Uncharacterized protein</fullName>
    </submittedName>
</protein>
<feature type="region of interest" description="Disordered" evidence="1">
    <location>
        <begin position="313"/>
        <end position="351"/>
    </location>
</feature>
<name>A0A1Y2C6P0_9BASI</name>
<dbReference type="InParanoid" id="A0A1Y2C6P0"/>
<evidence type="ECO:0000313" key="3">
    <source>
        <dbReference type="Proteomes" id="UP000193467"/>
    </source>
</evidence>
<keyword evidence="3" id="KW-1185">Reference proteome</keyword>
<evidence type="ECO:0000256" key="1">
    <source>
        <dbReference type="SAM" id="MobiDB-lite"/>
    </source>
</evidence>
<organism evidence="2 3">
    <name type="scientific">Leucosporidium creatinivorum</name>
    <dbReference type="NCBI Taxonomy" id="106004"/>
    <lineage>
        <taxon>Eukaryota</taxon>
        <taxon>Fungi</taxon>
        <taxon>Dikarya</taxon>
        <taxon>Basidiomycota</taxon>
        <taxon>Pucciniomycotina</taxon>
        <taxon>Microbotryomycetes</taxon>
        <taxon>Leucosporidiales</taxon>
        <taxon>Leucosporidium</taxon>
    </lineage>
</organism>
<evidence type="ECO:0000313" key="2">
    <source>
        <dbReference type="EMBL" id="ORY42710.1"/>
    </source>
</evidence>
<comment type="caution">
    <text evidence="2">The sequence shown here is derived from an EMBL/GenBank/DDBJ whole genome shotgun (WGS) entry which is preliminary data.</text>
</comment>